<evidence type="ECO:0000256" key="2">
    <source>
        <dbReference type="ARBA" id="ARBA00007401"/>
    </source>
</evidence>
<evidence type="ECO:0000256" key="4">
    <source>
        <dbReference type="ARBA" id="ARBA00022801"/>
    </source>
</evidence>
<feature type="domain" description="F5/8 type C" evidence="6">
    <location>
        <begin position="922"/>
        <end position="1062"/>
    </location>
</feature>
<keyword evidence="4" id="KW-0378">Hydrolase</keyword>
<dbReference type="Pfam" id="PF02837">
    <property type="entry name" value="Glyco_hydro_2_N"/>
    <property type="match status" value="1"/>
</dbReference>
<dbReference type="EC" id="3.2.1.23" evidence="3"/>
<dbReference type="Pfam" id="PF22633">
    <property type="entry name" value="F5_F8_type_C_2"/>
    <property type="match status" value="1"/>
</dbReference>
<dbReference type="PANTHER" id="PTHR46323:SF2">
    <property type="entry name" value="BETA-GALACTOSIDASE"/>
    <property type="match status" value="1"/>
</dbReference>
<evidence type="ECO:0000259" key="6">
    <source>
        <dbReference type="PROSITE" id="PS50022"/>
    </source>
</evidence>
<dbReference type="PROSITE" id="PS50022">
    <property type="entry name" value="FA58C_3"/>
    <property type="match status" value="1"/>
</dbReference>
<dbReference type="SUPFAM" id="SSF49785">
    <property type="entry name" value="Galactose-binding domain-like"/>
    <property type="match status" value="2"/>
</dbReference>
<dbReference type="InterPro" id="IPR008979">
    <property type="entry name" value="Galactose-bd-like_sf"/>
</dbReference>
<dbReference type="InterPro" id="IPR017853">
    <property type="entry name" value="GH"/>
</dbReference>
<dbReference type="EMBL" id="JARLKY010000112">
    <property type="protein sequence ID" value="MEC0232132.1"/>
    <property type="molecule type" value="Genomic_DNA"/>
</dbReference>
<reference evidence="7 8" key="1">
    <citation type="submission" date="2023-03" db="EMBL/GenBank/DDBJ databases">
        <title>Bacillus Genome Sequencing.</title>
        <authorList>
            <person name="Dunlap C."/>
        </authorList>
    </citation>
    <scope>NUCLEOTIDE SEQUENCE [LARGE SCALE GENOMIC DNA]</scope>
    <source>
        <strain evidence="7 8">BD-533</strain>
    </source>
</reference>
<keyword evidence="8" id="KW-1185">Reference proteome</keyword>
<evidence type="ECO:0000256" key="5">
    <source>
        <dbReference type="ARBA" id="ARBA00023295"/>
    </source>
</evidence>
<accession>A0ABU6GD42</accession>
<protein>
    <recommendedName>
        <fullName evidence="3">beta-galactosidase</fullName>
        <ecNumber evidence="3">3.2.1.23</ecNumber>
    </recommendedName>
</protein>
<dbReference type="InterPro" id="IPR050347">
    <property type="entry name" value="Bact_Beta-galactosidase"/>
</dbReference>
<comment type="caution">
    <text evidence="7">The sequence shown here is derived from an EMBL/GenBank/DDBJ whole genome shotgun (WGS) entry which is preliminary data.</text>
</comment>
<dbReference type="SUPFAM" id="SSF51445">
    <property type="entry name" value="(Trans)glycosidases"/>
    <property type="match status" value="1"/>
</dbReference>
<sequence length="1062" mass="120768">MDNRIVAQEDTTNINLSGTWIYRLDDEDIGIPERWFEKQFSRDNKIQLPGTTSENRIGEPLELELELSKETVRSLRQHFRFVGAAWYQRDISIPLAWTGKQIELFLERIMHESTVWVDRVEVGVQDSLSTPHRFHLSDQLVPGQTHRLTIRVDNRDIWKIGNYPSAYTDETQTIWNGIIGKMELRAFDLIQLRGVQLYPDPDHGQIMVKATIANCTREDAVFRLTLSEHSPNIETKEDNGTISYMQTDKLSALSEKTYEFTFDLKKDYVLWDEFQPALSHIHVTLSAETPTGITAKDTQKVTYGIRTFRANGTQLEINHRKVFLRGTLDCCIYPLTGYPPMHTEAWEKVFTTVKAYGLNHVRFHSWCPPEAAFTVADQLGVYLQVEGPIWMDTWNLPVGTHPEHYLYLPIEAKRIMETYGNHPSFCLFANGNELNGDFELLRQIIIDIKENDANRRVFTLTANWDRKLDVVDDLFIAQTVDGVGVRGQYFHNQMVESTQLHFEEAVSRRPVPVVSHEVGQYTVYPNMDEIKKYTGVLCPVNFEAIRYDLLQKGLLENAAKFTQGSGKLALQLYRDEIEAALRTRGLGGFQLLDLHDFPGQSTATVGILDSFWESKGLIEPEQFRQFCAPSVTLLRMQKRIFISNELFEAEAELAHYGAHDIIDARIHWTVQTSTGLLLDSGTLQAANIPTGHVTFLGRLESKCFQRVENADQIHVKLQLEGTDITNSWDVWVYSCEIPSHNPEDVLIATSFNVEIEEQLESGGKALLLLNGSGIRDVYPGKFFPVFWSPVHFVSEDPCGIYVQNQHPIFADFPTDFYSSYQWKELLEGSESICLDDFPKEVSALVQVIPNFYNNRKLANLLELRVGNGRLVVCSVNLGEENGEMSVVAKQLRSSILSYMASAEFQPKALVPLSQVKERFAKIQESKSSILSGNELAIGLPSIADSEESADFSALKGNDGIQHTLWRAADELPGHWWQVDLGATRLIKGTKVEFSESANYLYVIQVSEDSEHWHIAVNQTGQTEVDTTRIDQFAEQARYVRIVYNGLPQGIRASHKKFEVYGS</sequence>
<name>A0ABU6GD42_9BACL</name>
<dbReference type="Gene3D" id="3.20.20.80">
    <property type="entry name" value="Glycosidases"/>
    <property type="match status" value="1"/>
</dbReference>
<evidence type="ECO:0000313" key="7">
    <source>
        <dbReference type="EMBL" id="MEC0232132.1"/>
    </source>
</evidence>
<gene>
    <name evidence="7" type="ORF">P4I72_34050</name>
</gene>
<dbReference type="PANTHER" id="PTHR46323">
    <property type="entry name" value="BETA-GALACTOSIDASE"/>
    <property type="match status" value="1"/>
</dbReference>
<proteinExistence type="inferred from homology"/>
<evidence type="ECO:0000313" key="8">
    <source>
        <dbReference type="Proteomes" id="UP001338137"/>
    </source>
</evidence>
<evidence type="ECO:0000256" key="1">
    <source>
        <dbReference type="ARBA" id="ARBA00001412"/>
    </source>
</evidence>
<dbReference type="InterPro" id="IPR006104">
    <property type="entry name" value="Glyco_hydro_2_N"/>
</dbReference>
<comment type="catalytic activity">
    <reaction evidence="1">
        <text>Hydrolysis of terminal non-reducing beta-D-galactose residues in beta-D-galactosides.</text>
        <dbReference type="EC" id="3.2.1.23"/>
    </reaction>
</comment>
<dbReference type="Gene3D" id="2.60.120.260">
    <property type="entry name" value="Galactose-binding domain-like"/>
    <property type="match status" value="2"/>
</dbReference>
<comment type="similarity">
    <text evidence="2">Belongs to the glycosyl hydrolase 2 family.</text>
</comment>
<dbReference type="Proteomes" id="UP001338137">
    <property type="component" value="Unassembled WGS sequence"/>
</dbReference>
<keyword evidence="5" id="KW-0326">Glycosidase</keyword>
<organism evidence="7 8">
    <name type="scientific">Paenibacillus alba</name>
    <dbReference type="NCBI Taxonomy" id="1197127"/>
    <lineage>
        <taxon>Bacteria</taxon>
        <taxon>Bacillati</taxon>
        <taxon>Bacillota</taxon>
        <taxon>Bacilli</taxon>
        <taxon>Bacillales</taxon>
        <taxon>Paenibacillaceae</taxon>
        <taxon>Paenibacillus</taxon>
    </lineage>
</organism>
<evidence type="ECO:0000256" key="3">
    <source>
        <dbReference type="ARBA" id="ARBA00012756"/>
    </source>
</evidence>
<dbReference type="InterPro" id="IPR000421">
    <property type="entry name" value="FA58C"/>
</dbReference>
<dbReference type="RefSeq" id="WP_326076273.1">
    <property type="nucleotide sequence ID" value="NZ_JARLKY010000112.1"/>
</dbReference>